<dbReference type="Proteomes" id="UP000664795">
    <property type="component" value="Unassembled WGS sequence"/>
</dbReference>
<keyword evidence="1" id="KW-0472">Membrane</keyword>
<organism evidence="2 3">
    <name type="scientific">Fibrella aquatilis</name>
    <dbReference type="NCBI Taxonomy" id="2817059"/>
    <lineage>
        <taxon>Bacteria</taxon>
        <taxon>Pseudomonadati</taxon>
        <taxon>Bacteroidota</taxon>
        <taxon>Cytophagia</taxon>
        <taxon>Cytophagales</taxon>
        <taxon>Spirosomataceae</taxon>
        <taxon>Fibrella</taxon>
    </lineage>
</organism>
<gene>
    <name evidence="2" type="ORF">J2I48_20070</name>
</gene>
<name>A0A939GAZ3_9BACT</name>
<evidence type="ECO:0000313" key="3">
    <source>
        <dbReference type="Proteomes" id="UP000664795"/>
    </source>
</evidence>
<evidence type="ECO:0000313" key="2">
    <source>
        <dbReference type="EMBL" id="MBO0933317.1"/>
    </source>
</evidence>
<dbReference type="AlphaFoldDB" id="A0A939GAZ3"/>
<keyword evidence="1" id="KW-1133">Transmembrane helix</keyword>
<dbReference type="EMBL" id="JAFMYU010000018">
    <property type="protein sequence ID" value="MBO0933317.1"/>
    <property type="molecule type" value="Genomic_DNA"/>
</dbReference>
<sequence length="419" mass="46506">MTKPAEIMGDPKKIKPKGLLHNVAGRPAFTDGQIMKSDNTRVTINRTYYNPYVELLRHIEKTRCINITIVNETREKIDDELLQKLQVGLPPAMLKLGSLHVRYKYRTVDNWTSLNKEINQAERVTDIGVNDIAVSISHDTTHALSKDLSVAVADNTRVSGPDRPKQPSKPPGFKVSVYIPPVLLKLIASDALLFAERVELNSKATNRSPIQFSDRNSQIFHSRTDTVSQSSTREKISEGLELVEGKYNNTKDKVDLSKLVIEQRMQRGLPVFDINKIRKQAPWIAKSIKAADRLSEDVEIIELLTTKSLPNKFKGIGTLSNALTAIMIVDKAATDTWSAATIVDGVFLGAGLIAALTMIPEIIAGVLIVTVAYQIADLFVEKLTGKSFGDLWDAIFPRNKPYSPPIYSFIVDSKTSALK</sequence>
<proteinExistence type="predicted"/>
<comment type="caution">
    <text evidence="2">The sequence shown here is derived from an EMBL/GenBank/DDBJ whole genome shotgun (WGS) entry which is preliminary data.</text>
</comment>
<feature type="transmembrane region" description="Helical" evidence="1">
    <location>
        <begin position="346"/>
        <end position="373"/>
    </location>
</feature>
<accession>A0A939GAZ3</accession>
<keyword evidence="3" id="KW-1185">Reference proteome</keyword>
<reference evidence="2 3" key="1">
    <citation type="submission" date="2021-03" db="EMBL/GenBank/DDBJ databases">
        <title>Fibrella sp. HMF5036 genome sequencing and assembly.</title>
        <authorList>
            <person name="Kang H."/>
            <person name="Kim H."/>
            <person name="Bae S."/>
            <person name="Joh K."/>
        </authorList>
    </citation>
    <scope>NUCLEOTIDE SEQUENCE [LARGE SCALE GENOMIC DNA]</scope>
    <source>
        <strain evidence="2 3">HMF5036</strain>
    </source>
</reference>
<dbReference type="RefSeq" id="WP_207337274.1">
    <property type="nucleotide sequence ID" value="NZ_JAFMYU010000018.1"/>
</dbReference>
<evidence type="ECO:0000256" key="1">
    <source>
        <dbReference type="SAM" id="Phobius"/>
    </source>
</evidence>
<keyword evidence="1" id="KW-0812">Transmembrane</keyword>
<protein>
    <submittedName>
        <fullName evidence="2">Uncharacterized protein</fullName>
    </submittedName>
</protein>